<keyword evidence="2" id="KW-1133">Transmembrane helix</keyword>
<gene>
    <name evidence="3" type="ORF">GC102_23365</name>
</gene>
<evidence type="ECO:0000256" key="2">
    <source>
        <dbReference type="SAM" id="Phobius"/>
    </source>
</evidence>
<evidence type="ECO:0000256" key="1">
    <source>
        <dbReference type="SAM" id="MobiDB-lite"/>
    </source>
</evidence>
<name>A0ABX1Z9R4_9BACL</name>
<keyword evidence="2" id="KW-0472">Membrane</keyword>
<reference evidence="3 4" key="1">
    <citation type="submission" date="2019-10" db="EMBL/GenBank/DDBJ databases">
        <title>Description of Paenibacillus choica sp. nov.</title>
        <authorList>
            <person name="Carlier A."/>
            <person name="Qi S."/>
        </authorList>
    </citation>
    <scope>NUCLEOTIDE SEQUENCE [LARGE SCALE GENOMIC DNA]</scope>
    <source>
        <strain evidence="3 4">LMG 31460</strain>
    </source>
</reference>
<evidence type="ECO:0000313" key="4">
    <source>
        <dbReference type="Proteomes" id="UP000658690"/>
    </source>
</evidence>
<accession>A0ABX1Z9R4</accession>
<evidence type="ECO:0000313" key="3">
    <source>
        <dbReference type="EMBL" id="NOU88666.1"/>
    </source>
</evidence>
<comment type="caution">
    <text evidence="3">The sequence shown here is derived from an EMBL/GenBank/DDBJ whole genome shotgun (WGS) entry which is preliminary data.</text>
</comment>
<dbReference type="RefSeq" id="WP_171691659.1">
    <property type="nucleotide sequence ID" value="NZ_WHOC01000128.1"/>
</dbReference>
<proteinExistence type="predicted"/>
<keyword evidence="4" id="KW-1185">Reference proteome</keyword>
<feature type="transmembrane region" description="Helical" evidence="2">
    <location>
        <begin position="12"/>
        <end position="32"/>
    </location>
</feature>
<keyword evidence="2" id="KW-0812">Transmembrane</keyword>
<dbReference type="EMBL" id="WHOC01000128">
    <property type="protein sequence ID" value="NOU88666.1"/>
    <property type="molecule type" value="Genomic_DNA"/>
</dbReference>
<protein>
    <submittedName>
        <fullName evidence="3">Peptidase M56 BlaR1</fullName>
    </submittedName>
</protein>
<feature type="region of interest" description="Disordered" evidence="1">
    <location>
        <begin position="44"/>
        <end position="63"/>
    </location>
</feature>
<dbReference type="Proteomes" id="UP000658690">
    <property type="component" value="Unassembled WGS sequence"/>
</dbReference>
<organism evidence="3 4">
    <name type="scientific">Paenibacillus germinis</name>
    <dbReference type="NCBI Taxonomy" id="2654979"/>
    <lineage>
        <taxon>Bacteria</taxon>
        <taxon>Bacillati</taxon>
        <taxon>Bacillota</taxon>
        <taxon>Bacilli</taxon>
        <taxon>Bacillales</taxon>
        <taxon>Paenibacillaceae</taxon>
        <taxon>Paenibacillus</taxon>
    </lineage>
</organism>
<sequence length="138" mass="14732">MSLFSKAGRVLTISFVFVIGIAIGTICVNTTLANNNSTKENITQFPKNESGQTYGSGLDATSPNSEPDLIKAYGIDGTIGYVKSIDLKGEMPKTPEEAVSIQLNKAKESVHQIPLYDVSGKIVIGVFNVDPGTEVPLR</sequence>